<dbReference type="PANTHER" id="PTHR13355:SF11">
    <property type="entry name" value="GLUCOSAMINE 6-PHOSPHATE N-ACETYLTRANSFERASE"/>
    <property type="match status" value="1"/>
</dbReference>
<dbReference type="EMBL" id="JAGIYQ010000003">
    <property type="protein sequence ID" value="MBP0724618.1"/>
    <property type="molecule type" value="Genomic_DNA"/>
</dbReference>
<evidence type="ECO:0000313" key="3">
    <source>
        <dbReference type="Proteomes" id="UP000682134"/>
    </source>
</evidence>
<dbReference type="RefSeq" id="WP_209403341.1">
    <property type="nucleotide sequence ID" value="NZ_JAGIYQ010000003.1"/>
</dbReference>
<dbReference type="InterPro" id="IPR000182">
    <property type="entry name" value="GNAT_dom"/>
</dbReference>
<keyword evidence="3" id="KW-1185">Reference proteome</keyword>
<dbReference type="AlphaFoldDB" id="A0A940NTK6"/>
<dbReference type="GO" id="GO:0004343">
    <property type="term" value="F:glucosamine 6-phosphate N-acetyltransferase activity"/>
    <property type="evidence" value="ECO:0007669"/>
    <property type="project" value="TreeGrafter"/>
</dbReference>
<reference evidence="2" key="1">
    <citation type="submission" date="2021-04" db="EMBL/GenBank/DDBJ databases">
        <title>Genome seq and assembly of Bacillus sp.</title>
        <authorList>
            <person name="Chhetri G."/>
        </authorList>
    </citation>
    <scope>NUCLEOTIDE SEQUENCE</scope>
    <source>
        <strain evidence="2">RG28</strain>
    </source>
</reference>
<dbReference type="CDD" id="cd04301">
    <property type="entry name" value="NAT_SF"/>
    <property type="match status" value="1"/>
</dbReference>
<dbReference type="PANTHER" id="PTHR13355">
    <property type="entry name" value="GLUCOSAMINE 6-PHOSPHATE N-ACETYLTRANSFERASE"/>
    <property type="match status" value="1"/>
</dbReference>
<dbReference type="Pfam" id="PF13673">
    <property type="entry name" value="Acetyltransf_10"/>
    <property type="match status" value="1"/>
</dbReference>
<dbReference type="PROSITE" id="PS51186">
    <property type="entry name" value="GNAT"/>
    <property type="match status" value="1"/>
</dbReference>
<organism evidence="2 3">
    <name type="scientific">Gottfriedia endophytica</name>
    <dbReference type="NCBI Taxonomy" id="2820819"/>
    <lineage>
        <taxon>Bacteria</taxon>
        <taxon>Bacillati</taxon>
        <taxon>Bacillota</taxon>
        <taxon>Bacilli</taxon>
        <taxon>Bacillales</taxon>
        <taxon>Bacillaceae</taxon>
        <taxon>Gottfriedia</taxon>
    </lineage>
</organism>
<dbReference type="Gene3D" id="3.40.630.30">
    <property type="match status" value="1"/>
</dbReference>
<feature type="domain" description="N-acetyltransferase" evidence="1">
    <location>
        <begin position="4"/>
        <end position="143"/>
    </location>
</feature>
<accession>A0A940NTK6</accession>
<comment type="caution">
    <text evidence="2">The sequence shown here is derived from an EMBL/GenBank/DDBJ whole genome shotgun (WGS) entry which is preliminary data.</text>
</comment>
<evidence type="ECO:0000259" key="1">
    <source>
        <dbReference type="PROSITE" id="PS51186"/>
    </source>
</evidence>
<dbReference type="InterPro" id="IPR039143">
    <property type="entry name" value="GNPNAT1-like"/>
</dbReference>
<dbReference type="InterPro" id="IPR016181">
    <property type="entry name" value="Acyl_CoA_acyltransferase"/>
</dbReference>
<dbReference type="SUPFAM" id="SSF55729">
    <property type="entry name" value="Acyl-CoA N-acyltransferases (Nat)"/>
    <property type="match status" value="1"/>
</dbReference>
<dbReference type="Proteomes" id="UP000682134">
    <property type="component" value="Unassembled WGS sequence"/>
</dbReference>
<gene>
    <name evidence="2" type="ORF">J5Y03_05380</name>
</gene>
<name>A0A940NTK6_9BACI</name>
<protein>
    <submittedName>
        <fullName evidence="2">GNAT family N-acetyltransferase</fullName>
    </submittedName>
</protein>
<proteinExistence type="predicted"/>
<evidence type="ECO:0000313" key="2">
    <source>
        <dbReference type="EMBL" id="MBP0724618.1"/>
    </source>
</evidence>
<sequence length="143" mass="16211">MSLKTIEAASEKEIQDALSIRKLVFVGEQQISQELEFDGLDDECIHFVGYSNSEPISAGRLRILNNKGKVQRICVLKEFRGLDAGKQIMEKIHQTAKDHNVSQLVLNAQETAIPFYEKLGYTISSDFFYEAGIRHAEMTFNLN</sequence>